<dbReference type="InterPro" id="IPR025139">
    <property type="entry name" value="DUF4062"/>
</dbReference>
<reference evidence="2 3" key="1">
    <citation type="submission" date="2005-03" db="EMBL/GenBank/DDBJ databases">
        <title>Brevibacillus brevis strain 47, complete genome.</title>
        <authorList>
            <person name="Hosoyama A."/>
            <person name="Yamada R."/>
            <person name="Hongo Y."/>
            <person name="Terui Y."/>
            <person name="Ankai A."/>
            <person name="Masuyama W."/>
            <person name="Sekiguchi M."/>
            <person name="Takeda T."/>
            <person name="Asano K."/>
            <person name="Ohji S."/>
            <person name="Ichikawa N."/>
            <person name="Narita S."/>
            <person name="Aoki N."/>
            <person name="Miura H."/>
            <person name="Matsushita S."/>
            <person name="Sekigawa T."/>
            <person name="Yamagata H."/>
            <person name="Yoshikawa H."/>
            <person name="Udaka S."/>
            <person name="Tanikawa S."/>
            <person name="Fujita N."/>
        </authorList>
    </citation>
    <scope>NUCLEOTIDE SEQUENCE [LARGE SCALE GENOMIC DNA]</scope>
    <source>
        <strain evidence="3">47 / JCM 6285 / NBRC 100599</strain>
    </source>
</reference>
<dbReference type="EMBL" id="AP008955">
    <property type="protein sequence ID" value="BAH46862.1"/>
    <property type="molecule type" value="Genomic_DNA"/>
</dbReference>
<dbReference type="HOGENOM" id="CLU_088433_1_0_9"/>
<proteinExistence type="predicted"/>
<dbReference type="Proteomes" id="UP000001877">
    <property type="component" value="Chromosome"/>
</dbReference>
<dbReference type="AlphaFoldDB" id="C0ZA08"/>
<keyword evidence="3" id="KW-1185">Reference proteome</keyword>
<organism evidence="2 3">
    <name type="scientific">Brevibacillus brevis (strain 47 / JCM 6285 / NBRC 100599)</name>
    <dbReference type="NCBI Taxonomy" id="358681"/>
    <lineage>
        <taxon>Bacteria</taxon>
        <taxon>Bacillati</taxon>
        <taxon>Bacillota</taxon>
        <taxon>Bacilli</taxon>
        <taxon>Bacillales</taxon>
        <taxon>Paenibacillaceae</taxon>
        <taxon>Brevibacillus</taxon>
    </lineage>
</organism>
<evidence type="ECO:0000313" key="2">
    <source>
        <dbReference type="EMBL" id="BAH46862.1"/>
    </source>
</evidence>
<evidence type="ECO:0000259" key="1">
    <source>
        <dbReference type="Pfam" id="PF13271"/>
    </source>
</evidence>
<name>C0ZA08_BREBN</name>
<dbReference type="Pfam" id="PF13271">
    <property type="entry name" value="DUF4062"/>
    <property type="match status" value="1"/>
</dbReference>
<dbReference type="eggNOG" id="COG5635">
    <property type="taxonomic scope" value="Bacteria"/>
</dbReference>
<gene>
    <name evidence="2" type="ordered locus">BBR47_58850</name>
</gene>
<sequence>MVDSSYIKFFHLGGLMRKKLQIYISSTYYDLIEERHTAVEAVLQAGHIPAGIEQFFKESPMKMRKRWIDESDVYILILGGFYGLTLPDESMSYTHWEYEYAGEAGKPRFAFVVTDEALRQQPYDFTAIEYYQKFQEFKQSVMEQVPTYYVEDVRHIKMVLRDQLPEYAARDDLYGWFSGKDVPDVQKLLEENARLKAELEKKK</sequence>
<accession>C0ZA08</accession>
<dbReference type="KEGG" id="bbe:BBR47_58850"/>
<feature type="domain" description="DUF4062" evidence="1">
    <location>
        <begin position="21"/>
        <end position="101"/>
    </location>
</feature>
<evidence type="ECO:0000313" key="3">
    <source>
        <dbReference type="Proteomes" id="UP000001877"/>
    </source>
</evidence>
<protein>
    <recommendedName>
        <fullName evidence="1">DUF4062 domain-containing protein</fullName>
    </recommendedName>
</protein>